<evidence type="ECO:0000256" key="3">
    <source>
        <dbReference type="SAM" id="SignalP"/>
    </source>
</evidence>
<feature type="region of interest" description="Disordered" evidence="1">
    <location>
        <begin position="419"/>
        <end position="470"/>
    </location>
</feature>
<evidence type="ECO:0008006" key="6">
    <source>
        <dbReference type="Google" id="ProtNLM"/>
    </source>
</evidence>
<keyword evidence="2" id="KW-0472">Membrane</keyword>
<feature type="region of interest" description="Disordered" evidence="1">
    <location>
        <begin position="246"/>
        <end position="303"/>
    </location>
</feature>
<feature type="compositionally biased region" description="Polar residues" evidence="1">
    <location>
        <begin position="423"/>
        <end position="457"/>
    </location>
</feature>
<evidence type="ECO:0000256" key="1">
    <source>
        <dbReference type="SAM" id="MobiDB-lite"/>
    </source>
</evidence>
<name>A0AAD1WWD7_PELCU</name>
<dbReference type="Pfam" id="PF17823">
    <property type="entry name" value="DUF5585"/>
    <property type="match status" value="1"/>
</dbReference>
<protein>
    <recommendedName>
        <fullName evidence="6">MANSC domain-containing protein</fullName>
    </recommendedName>
</protein>
<feature type="region of interest" description="Disordered" evidence="1">
    <location>
        <begin position="331"/>
        <end position="351"/>
    </location>
</feature>
<dbReference type="InterPro" id="IPR041056">
    <property type="entry name" value="DUF5585"/>
</dbReference>
<keyword evidence="5" id="KW-1185">Reference proteome</keyword>
<evidence type="ECO:0000313" key="5">
    <source>
        <dbReference type="Proteomes" id="UP001295444"/>
    </source>
</evidence>
<dbReference type="AlphaFoldDB" id="A0AAD1WWD7"/>
<sequence length="538" mass="59368">MHDRLPQATLRYLPRMWRSVILLWSVNLCLSAYRIESQTENGFKLLKIGGISNKTQCRQECKSEQYPGDLPCNWILLSQKRCILLHCNNPRLCRKDIAKQMVHRLIDNHALTRKRRSDKIQLSKQLPKKTRRTVATTNKPNLKKRTVPITITPHATIKPSNAIKISSINLPTTPVAEPKISTSAITTTTTLEITTEPTVNTTKISKTTPTITTMPHIVLSNTTASKSTFILKIISTQVPAATLPASVSSVPKSTTSDKTLKSMTTTLESPKNTATWKSSTSEIKTTPTTSLEQATKQSSTSEPTIMLRTTTLKPTTTLNATTSLPTTTLKTTISKPTTMPNTTSLPTTPLTTTTSELTTVMTTTTSELTTMLMTTTSKPTFVLMTTTKPKTIPLTTKEMLTTTLEPTTTTLVSRIPLPKEPSTIESKPTKTTSNVPSTSTIHEVSKLATTSMPSTKPNVPADRNQDQNRDKLGFPIITDDLTKHIENTSFLLALLLLGNVFFLAILVVFALQALESYKKKDYTQVDYLINGMYADSEI</sequence>
<keyword evidence="3" id="KW-0732">Signal</keyword>
<keyword evidence="2" id="KW-0812">Transmembrane</keyword>
<organism evidence="4 5">
    <name type="scientific">Pelobates cultripes</name>
    <name type="common">Western spadefoot toad</name>
    <dbReference type="NCBI Taxonomy" id="61616"/>
    <lineage>
        <taxon>Eukaryota</taxon>
        <taxon>Metazoa</taxon>
        <taxon>Chordata</taxon>
        <taxon>Craniata</taxon>
        <taxon>Vertebrata</taxon>
        <taxon>Euteleostomi</taxon>
        <taxon>Amphibia</taxon>
        <taxon>Batrachia</taxon>
        <taxon>Anura</taxon>
        <taxon>Pelobatoidea</taxon>
        <taxon>Pelobatidae</taxon>
        <taxon>Pelobates</taxon>
    </lineage>
</organism>
<gene>
    <name evidence="4" type="ORF">PECUL_23A047626</name>
</gene>
<evidence type="ECO:0000256" key="2">
    <source>
        <dbReference type="SAM" id="Phobius"/>
    </source>
</evidence>
<evidence type="ECO:0000313" key="4">
    <source>
        <dbReference type="EMBL" id="CAH2325036.1"/>
    </source>
</evidence>
<keyword evidence="2" id="KW-1133">Transmembrane helix</keyword>
<feature type="signal peptide" evidence="3">
    <location>
        <begin position="1"/>
        <end position="31"/>
    </location>
</feature>
<accession>A0AAD1WWD7</accession>
<feature type="chain" id="PRO_5042081768" description="MANSC domain-containing protein" evidence="3">
    <location>
        <begin position="32"/>
        <end position="538"/>
    </location>
</feature>
<proteinExistence type="predicted"/>
<dbReference type="Proteomes" id="UP001295444">
    <property type="component" value="Chromosome 12"/>
</dbReference>
<feature type="transmembrane region" description="Helical" evidence="2">
    <location>
        <begin position="490"/>
        <end position="511"/>
    </location>
</feature>
<dbReference type="EMBL" id="OW240923">
    <property type="protein sequence ID" value="CAH2325036.1"/>
    <property type="molecule type" value="Genomic_DNA"/>
</dbReference>
<reference evidence="4" key="1">
    <citation type="submission" date="2022-03" db="EMBL/GenBank/DDBJ databases">
        <authorList>
            <person name="Alioto T."/>
            <person name="Alioto T."/>
            <person name="Gomez Garrido J."/>
        </authorList>
    </citation>
    <scope>NUCLEOTIDE SEQUENCE</scope>
</reference>